<dbReference type="Gene3D" id="3.40.1110.10">
    <property type="entry name" value="Calcium-transporting ATPase, cytoplasmic domain N"/>
    <property type="match status" value="1"/>
</dbReference>
<evidence type="ECO:0000256" key="13">
    <source>
        <dbReference type="ARBA" id="ARBA00040690"/>
    </source>
</evidence>
<dbReference type="PRINTS" id="PR00942">
    <property type="entry name" value="CUATPASEI"/>
</dbReference>
<dbReference type="SUPFAM" id="SSF81665">
    <property type="entry name" value="Calcium ATPase, transmembrane domain M"/>
    <property type="match status" value="1"/>
</dbReference>
<keyword evidence="7 14" id="KW-0547">Nucleotide-binding</keyword>
<dbReference type="PROSITE" id="PS01229">
    <property type="entry name" value="COF_2"/>
    <property type="match status" value="1"/>
</dbReference>
<dbReference type="PANTHER" id="PTHR43520">
    <property type="entry name" value="ATP7, ISOFORM B"/>
    <property type="match status" value="1"/>
</dbReference>
<organism evidence="16 17">
    <name type="scientific">Campylobacter aviculae</name>
    <dbReference type="NCBI Taxonomy" id="2510190"/>
    <lineage>
        <taxon>Bacteria</taxon>
        <taxon>Pseudomonadati</taxon>
        <taxon>Campylobacterota</taxon>
        <taxon>Epsilonproteobacteria</taxon>
        <taxon>Campylobacterales</taxon>
        <taxon>Campylobacteraceae</taxon>
        <taxon>Campylobacter</taxon>
    </lineage>
</organism>
<keyword evidence="17" id="KW-1185">Reference proteome</keyword>
<dbReference type="EMBL" id="NXMA01000010">
    <property type="protein sequence ID" value="TKX31425.1"/>
    <property type="molecule type" value="Genomic_DNA"/>
</dbReference>
<dbReference type="InterPro" id="IPR001757">
    <property type="entry name" value="P_typ_ATPase"/>
</dbReference>
<evidence type="ECO:0000313" key="17">
    <source>
        <dbReference type="Proteomes" id="UP000310353"/>
    </source>
</evidence>
<dbReference type="Gene3D" id="3.40.50.1000">
    <property type="entry name" value="HAD superfamily/HAD-like"/>
    <property type="match status" value="1"/>
</dbReference>
<dbReference type="Gene3D" id="3.30.70.100">
    <property type="match status" value="1"/>
</dbReference>
<dbReference type="Gene3D" id="2.70.150.10">
    <property type="entry name" value="Calcium-transporting ATPase, cytoplasmic transduction domain A"/>
    <property type="match status" value="1"/>
</dbReference>
<dbReference type="Proteomes" id="UP000310353">
    <property type="component" value="Unassembled WGS sequence"/>
</dbReference>
<dbReference type="InterPro" id="IPR023214">
    <property type="entry name" value="HAD_sf"/>
</dbReference>
<dbReference type="GO" id="GO:0005524">
    <property type="term" value="F:ATP binding"/>
    <property type="evidence" value="ECO:0007669"/>
    <property type="project" value="UniProtKB-UniRule"/>
</dbReference>
<feature type="transmembrane region" description="Helical" evidence="14">
    <location>
        <begin position="231"/>
        <end position="253"/>
    </location>
</feature>
<sequence length="788" mass="88516">MIMKCEHCRLSYQKSQMILYKDKFFCCKGCESVWKILHETGLDEFYERLGDRSLKPVNLEFSNKNYDEFITQTKEGFSEIYLMIHGIECAACVWLNEKILIKQQGILELDINHLSHKARIVFDKESISLTQILNLIESIGYKASAYNPAKSSKKADLMKREFYSKLVVGIACVMNIMWIAVAKYAGFFSGMDRDIKDILNFFEFILCSPVLFYTGSNFYKSALKSLKLKSLNMDTLVISGATLAYSYSLWAMFTRSSEVYFDSVAMIICFVFIGKYLEMFSKKRALDTIDGLNDFLQNEVIVFNGKDFSPKEVQKVCVGDRILLKSGDKILIDGICKKGEASIDTSSLSGENEPCLIKQGDVINSACIVLDGSIEYEASKIYNDSKLSQIIKLLEFASMKKAKLESLVSQISSYFSRVVLSFALICFLVWFFYYKAGIEISLINAISVLIIACPCALALATPVSNLVALGRALKKAILFKSSSVVEDLSKCNMVVFDKTGVLTKPNLEVKDFFLHEKLNIDEIYTFVSLSNHPISKSVAQFLSQNKNAKRLNLNFKEVSNIQAKGIRAVISDKVFLGGNLKFLQENNIVFDKEFNNSHFIFAKNDEVLAYFEFSSVLREGAKDLITYLKSIKTQVMILSGDNHKAVEKIANELEISDFKAACLPEEKMQTIEQLSQNKKVLFVGDGVNDALALKYAAVSVSLREGSDLAIENSDILLLKNDLNSLKNAIQISKNTYKIIKQNLTLSLLYNACTIPLAFLGLINPLIAAISMSFSSIMVVLNALRIKNE</sequence>
<dbReference type="InterPro" id="IPR023299">
    <property type="entry name" value="ATPase_P-typ_cyto_dom_N"/>
</dbReference>
<gene>
    <name evidence="16" type="primary">cadA</name>
    <name evidence="16" type="ORF">CQA76_06490</name>
</gene>
<dbReference type="Pfam" id="PF12156">
    <property type="entry name" value="ATPase-cat_bd"/>
    <property type="match status" value="1"/>
</dbReference>
<dbReference type="PANTHER" id="PTHR43520:SF8">
    <property type="entry name" value="P-TYPE CU(+) TRANSPORTER"/>
    <property type="match status" value="1"/>
</dbReference>
<evidence type="ECO:0000256" key="14">
    <source>
        <dbReference type="RuleBase" id="RU362081"/>
    </source>
</evidence>
<feature type="transmembrane region" description="Helical" evidence="14">
    <location>
        <begin position="162"/>
        <end position="181"/>
    </location>
</feature>
<dbReference type="GO" id="GO:0043682">
    <property type="term" value="F:P-type divalent copper transporter activity"/>
    <property type="evidence" value="ECO:0007669"/>
    <property type="project" value="TreeGrafter"/>
</dbReference>
<dbReference type="InterPro" id="IPR027256">
    <property type="entry name" value="P-typ_ATPase_IB"/>
</dbReference>
<dbReference type="GO" id="GO:0005507">
    <property type="term" value="F:copper ion binding"/>
    <property type="evidence" value="ECO:0007669"/>
    <property type="project" value="TreeGrafter"/>
</dbReference>
<keyword evidence="8 14" id="KW-0067">ATP-binding</keyword>
<evidence type="ECO:0000313" key="16">
    <source>
        <dbReference type="EMBL" id="TKX31425.1"/>
    </source>
</evidence>
<keyword evidence="11 14" id="KW-0472">Membrane</keyword>
<dbReference type="AlphaFoldDB" id="A0A4U7BMI7"/>
<dbReference type="SUPFAM" id="SSF55008">
    <property type="entry name" value="HMA, heavy metal-associated domain"/>
    <property type="match status" value="1"/>
</dbReference>
<dbReference type="InterPro" id="IPR036163">
    <property type="entry name" value="HMA_dom_sf"/>
</dbReference>
<dbReference type="PRINTS" id="PR00943">
    <property type="entry name" value="CUATPASE"/>
</dbReference>
<dbReference type="OrthoDB" id="2490525at2"/>
<comment type="subcellular location">
    <subcellularLocation>
        <location evidence="2 14">Cell membrane</location>
    </subcellularLocation>
    <subcellularLocation>
        <location evidence="1">Endomembrane system</location>
        <topology evidence="1">Multi-pass membrane protein</topology>
    </subcellularLocation>
</comment>
<evidence type="ECO:0000256" key="4">
    <source>
        <dbReference type="ARBA" id="ARBA00022553"/>
    </source>
</evidence>
<evidence type="ECO:0000256" key="7">
    <source>
        <dbReference type="ARBA" id="ARBA00022741"/>
    </source>
</evidence>
<evidence type="ECO:0000256" key="2">
    <source>
        <dbReference type="ARBA" id="ARBA00004236"/>
    </source>
</evidence>
<dbReference type="CDD" id="cd02079">
    <property type="entry name" value="P-type_ATPase_HM"/>
    <property type="match status" value="1"/>
</dbReference>
<evidence type="ECO:0000256" key="12">
    <source>
        <dbReference type="ARBA" id="ARBA00037143"/>
    </source>
</evidence>
<feature type="transmembrane region" description="Helical" evidence="14">
    <location>
        <begin position="259"/>
        <end position="277"/>
    </location>
</feature>
<feature type="transmembrane region" description="Helical" evidence="14">
    <location>
        <begin position="414"/>
        <end position="433"/>
    </location>
</feature>
<feature type="transmembrane region" description="Helical" evidence="14">
    <location>
        <begin position="742"/>
        <end position="759"/>
    </location>
</feature>
<comment type="caution">
    <text evidence="16">The sequence shown here is derived from an EMBL/GenBank/DDBJ whole genome shotgun (WGS) entry which is preliminary data.</text>
</comment>
<dbReference type="InterPro" id="IPR059000">
    <property type="entry name" value="ATPase_P-type_domA"/>
</dbReference>
<evidence type="ECO:0000256" key="1">
    <source>
        <dbReference type="ARBA" id="ARBA00004127"/>
    </source>
</evidence>
<feature type="transmembrane region" description="Helical" evidence="14">
    <location>
        <begin position="445"/>
        <end position="470"/>
    </location>
</feature>
<dbReference type="InterPro" id="IPR006121">
    <property type="entry name" value="HMA_dom"/>
</dbReference>
<feature type="transmembrane region" description="Helical" evidence="14">
    <location>
        <begin position="201"/>
        <end position="219"/>
    </location>
</feature>
<keyword evidence="4" id="KW-0597">Phosphoprotein</keyword>
<dbReference type="Pfam" id="PF00403">
    <property type="entry name" value="HMA"/>
    <property type="match status" value="1"/>
</dbReference>
<evidence type="ECO:0000256" key="6">
    <source>
        <dbReference type="ARBA" id="ARBA00022723"/>
    </source>
</evidence>
<dbReference type="NCBIfam" id="TIGR01511">
    <property type="entry name" value="ATPase-IB1_Cu"/>
    <property type="match status" value="1"/>
</dbReference>
<dbReference type="NCBIfam" id="TIGR01525">
    <property type="entry name" value="ATPase-IB_hvy"/>
    <property type="match status" value="1"/>
</dbReference>
<dbReference type="Pfam" id="PF00702">
    <property type="entry name" value="Hydrolase"/>
    <property type="match status" value="1"/>
</dbReference>
<keyword evidence="9" id="KW-1278">Translocase</keyword>
<dbReference type="GO" id="GO:0016887">
    <property type="term" value="F:ATP hydrolysis activity"/>
    <property type="evidence" value="ECO:0007669"/>
    <property type="project" value="InterPro"/>
</dbReference>
<dbReference type="GO" id="GO:0012505">
    <property type="term" value="C:endomembrane system"/>
    <property type="evidence" value="ECO:0007669"/>
    <property type="project" value="UniProtKB-SubCell"/>
</dbReference>
<dbReference type="InterPro" id="IPR036412">
    <property type="entry name" value="HAD-like_sf"/>
</dbReference>
<evidence type="ECO:0000256" key="5">
    <source>
        <dbReference type="ARBA" id="ARBA00022692"/>
    </source>
</evidence>
<comment type="function">
    <text evidence="12">Probably involved in copper export.</text>
</comment>
<evidence type="ECO:0000256" key="3">
    <source>
        <dbReference type="ARBA" id="ARBA00006024"/>
    </source>
</evidence>
<evidence type="ECO:0000256" key="11">
    <source>
        <dbReference type="ARBA" id="ARBA00023136"/>
    </source>
</evidence>
<evidence type="ECO:0000256" key="10">
    <source>
        <dbReference type="ARBA" id="ARBA00022989"/>
    </source>
</evidence>
<dbReference type="InterPro" id="IPR008250">
    <property type="entry name" value="ATPase_P-typ_transduc_dom_A_sf"/>
</dbReference>
<keyword evidence="6 14" id="KW-0479">Metal-binding</keyword>
<feature type="domain" description="HMA" evidence="15">
    <location>
        <begin position="78"/>
        <end position="144"/>
    </location>
</feature>
<dbReference type="RefSeq" id="WP_137622610.1">
    <property type="nucleotide sequence ID" value="NZ_NXMA01000010.1"/>
</dbReference>
<keyword evidence="10 14" id="KW-1133">Transmembrane helix</keyword>
<accession>A0A4U7BMI7</accession>
<name>A0A4U7BMI7_9BACT</name>
<evidence type="ECO:0000256" key="8">
    <source>
        <dbReference type="ARBA" id="ARBA00022840"/>
    </source>
</evidence>
<keyword evidence="14" id="KW-1003">Cell membrane</keyword>
<dbReference type="SUPFAM" id="SSF56784">
    <property type="entry name" value="HAD-like"/>
    <property type="match status" value="1"/>
</dbReference>
<dbReference type="GO" id="GO:0005886">
    <property type="term" value="C:plasma membrane"/>
    <property type="evidence" value="ECO:0007669"/>
    <property type="project" value="UniProtKB-SubCell"/>
</dbReference>
<evidence type="ECO:0000259" key="15">
    <source>
        <dbReference type="PROSITE" id="PS50846"/>
    </source>
</evidence>
<dbReference type="SUPFAM" id="SSF81653">
    <property type="entry name" value="Calcium ATPase, transduction domain A"/>
    <property type="match status" value="1"/>
</dbReference>
<evidence type="ECO:0000256" key="9">
    <source>
        <dbReference type="ARBA" id="ARBA00022967"/>
    </source>
</evidence>
<dbReference type="NCBIfam" id="TIGR01494">
    <property type="entry name" value="ATPase_P-type"/>
    <property type="match status" value="1"/>
</dbReference>
<dbReference type="NCBIfam" id="TIGR01512">
    <property type="entry name" value="ATPase-IB2_Cd"/>
    <property type="match status" value="1"/>
</dbReference>
<reference evidence="16 17" key="1">
    <citation type="submission" date="2018-05" db="EMBL/GenBank/DDBJ databases">
        <title>Novel Campyloabacter and Helicobacter Species and Strains.</title>
        <authorList>
            <person name="Mannion A.J."/>
            <person name="Shen Z."/>
            <person name="Fox J.G."/>
        </authorList>
    </citation>
    <scope>NUCLEOTIDE SEQUENCE [LARGE SCALE GENOMIC DNA]</scope>
    <source>
        <strain evidence="17">MIT17-670</strain>
    </source>
</reference>
<keyword evidence="5 14" id="KW-0812">Transmembrane</keyword>
<dbReference type="PROSITE" id="PS50846">
    <property type="entry name" value="HMA_2"/>
    <property type="match status" value="1"/>
</dbReference>
<protein>
    <recommendedName>
        <fullName evidence="13">Copper-transporting ATPase</fullName>
    </recommendedName>
</protein>
<proteinExistence type="inferred from homology"/>
<comment type="similarity">
    <text evidence="3 14">Belongs to the cation transport ATPase (P-type) (TC 3.A.3) family. Type IB subfamily.</text>
</comment>
<dbReference type="Pfam" id="PF00122">
    <property type="entry name" value="E1-E2_ATPase"/>
    <property type="match status" value="1"/>
</dbReference>
<dbReference type="InterPro" id="IPR021993">
    <property type="entry name" value="ATPase-cat-bd"/>
</dbReference>
<dbReference type="GO" id="GO:0055070">
    <property type="term" value="P:copper ion homeostasis"/>
    <property type="evidence" value="ECO:0007669"/>
    <property type="project" value="TreeGrafter"/>
</dbReference>
<dbReference type="InterPro" id="IPR023298">
    <property type="entry name" value="ATPase_P-typ_TM_dom_sf"/>
</dbReference>
<dbReference type="PRINTS" id="PR00119">
    <property type="entry name" value="CATATPASE"/>
</dbReference>